<evidence type="ECO:0000256" key="5">
    <source>
        <dbReference type="PROSITE-ProRule" id="PRU00042"/>
    </source>
</evidence>
<reference evidence="7" key="1">
    <citation type="submission" date="2014-12" db="EMBL/GenBank/DDBJ databases">
        <title>Insight into the proteome of Arion vulgaris.</title>
        <authorList>
            <person name="Aradska J."/>
            <person name="Bulat T."/>
            <person name="Smidak R."/>
            <person name="Sarate P."/>
            <person name="Gangsoo J."/>
            <person name="Sialana F."/>
            <person name="Bilban M."/>
            <person name="Lubec G."/>
        </authorList>
    </citation>
    <scope>NUCLEOTIDE SEQUENCE</scope>
    <source>
        <tissue evidence="7">Skin</tissue>
    </source>
</reference>
<keyword evidence="3 5" id="KW-0863">Zinc-finger</keyword>
<dbReference type="PROSITE" id="PS00028">
    <property type="entry name" value="ZINC_FINGER_C2H2_1"/>
    <property type="match status" value="2"/>
</dbReference>
<dbReference type="SMART" id="SM00355">
    <property type="entry name" value="ZnF_C2H2"/>
    <property type="match status" value="3"/>
</dbReference>
<evidence type="ECO:0000256" key="3">
    <source>
        <dbReference type="ARBA" id="ARBA00022771"/>
    </source>
</evidence>
<dbReference type="PANTHER" id="PTHR24409">
    <property type="entry name" value="ZINC FINGER PROTEIN 142"/>
    <property type="match status" value="1"/>
</dbReference>
<feature type="domain" description="C2H2-type" evidence="6">
    <location>
        <begin position="78"/>
        <end position="101"/>
    </location>
</feature>
<dbReference type="EMBL" id="HACG01009519">
    <property type="protein sequence ID" value="CEK56384.1"/>
    <property type="molecule type" value="Transcribed_RNA"/>
</dbReference>
<feature type="non-terminal residue" evidence="7">
    <location>
        <position position="109"/>
    </location>
</feature>
<accession>A0A0B6YJP0</accession>
<dbReference type="AlphaFoldDB" id="A0A0B6YJP0"/>
<dbReference type="InterPro" id="IPR013087">
    <property type="entry name" value="Znf_C2H2_type"/>
</dbReference>
<dbReference type="Gene3D" id="3.30.160.60">
    <property type="entry name" value="Classic Zinc Finger"/>
    <property type="match status" value="2"/>
</dbReference>
<feature type="non-terminal residue" evidence="7">
    <location>
        <position position="1"/>
    </location>
</feature>
<dbReference type="PANTHER" id="PTHR24409:SF295">
    <property type="entry name" value="AZ2-RELATED"/>
    <property type="match status" value="1"/>
</dbReference>
<keyword evidence="4" id="KW-0862">Zinc</keyword>
<dbReference type="GO" id="GO:0000981">
    <property type="term" value="F:DNA-binding transcription factor activity, RNA polymerase II-specific"/>
    <property type="evidence" value="ECO:0007669"/>
    <property type="project" value="TreeGrafter"/>
</dbReference>
<dbReference type="SUPFAM" id="SSF57667">
    <property type="entry name" value="beta-beta-alpha zinc fingers"/>
    <property type="match status" value="1"/>
</dbReference>
<evidence type="ECO:0000313" key="7">
    <source>
        <dbReference type="EMBL" id="CEK56384.1"/>
    </source>
</evidence>
<sequence>ISRLHAIRSEQSIVNPESAVQCSYCDCTLETRSMFQKHMNECHREKNALPFTCSMCQKGFFSLTGLRHHIEAHGGRQFVCNVCDARFQHKHNLKRHIVGVHRLRECPSC</sequence>
<proteinExistence type="predicted"/>
<dbReference type="GO" id="GO:0005634">
    <property type="term" value="C:nucleus"/>
    <property type="evidence" value="ECO:0007669"/>
    <property type="project" value="TreeGrafter"/>
</dbReference>
<keyword evidence="2" id="KW-0677">Repeat</keyword>
<feature type="domain" description="C2H2-type" evidence="6">
    <location>
        <begin position="51"/>
        <end position="78"/>
    </location>
</feature>
<dbReference type="InterPro" id="IPR036236">
    <property type="entry name" value="Znf_C2H2_sf"/>
</dbReference>
<name>A0A0B6YJP0_9EUPU</name>
<evidence type="ECO:0000256" key="4">
    <source>
        <dbReference type="ARBA" id="ARBA00022833"/>
    </source>
</evidence>
<evidence type="ECO:0000259" key="6">
    <source>
        <dbReference type="PROSITE" id="PS50157"/>
    </source>
</evidence>
<gene>
    <name evidence="7" type="primary">ORF27508</name>
</gene>
<dbReference type="GO" id="GO:0008270">
    <property type="term" value="F:zinc ion binding"/>
    <property type="evidence" value="ECO:0007669"/>
    <property type="project" value="UniProtKB-KW"/>
</dbReference>
<evidence type="ECO:0000256" key="2">
    <source>
        <dbReference type="ARBA" id="ARBA00022737"/>
    </source>
</evidence>
<dbReference type="GO" id="GO:0000977">
    <property type="term" value="F:RNA polymerase II transcription regulatory region sequence-specific DNA binding"/>
    <property type="evidence" value="ECO:0007669"/>
    <property type="project" value="TreeGrafter"/>
</dbReference>
<keyword evidence="1" id="KW-0479">Metal-binding</keyword>
<organism evidence="7">
    <name type="scientific">Arion vulgaris</name>
    <dbReference type="NCBI Taxonomy" id="1028688"/>
    <lineage>
        <taxon>Eukaryota</taxon>
        <taxon>Metazoa</taxon>
        <taxon>Spiralia</taxon>
        <taxon>Lophotrochozoa</taxon>
        <taxon>Mollusca</taxon>
        <taxon>Gastropoda</taxon>
        <taxon>Heterobranchia</taxon>
        <taxon>Euthyneura</taxon>
        <taxon>Panpulmonata</taxon>
        <taxon>Eupulmonata</taxon>
        <taxon>Stylommatophora</taxon>
        <taxon>Helicina</taxon>
        <taxon>Arionoidea</taxon>
        <taxon>Arionidae</taxon>
        <taxon>Arion</taxon>
    </lineage>
</organism>
<dbReference type="PROSITE" id="PS50157">
    <property type="entry name" value="ZINC_FINGER_C2H2_2"/>
    <property type="match status" value="2"/>
</dbReference>
<dbReference type="Pfam" id="PF13894">
    <property type="entry name" value="zf-C2H2_4"/>
    <property type="match status" value="1"/>
</dbReference>
<evidence type="ECO:0000256" key="1">
    <source>
        <dbReference type="ARBA" id="ARBA00022723"/>
    </source>
</evidence>
<dbReference type="Pfam" id="PF00096">
    <property type="entry name" value="zf-C2H2"/>
    <property type="match status" value="1"/>
</dbReference>
<protein>
    <recommendedName>
        <fullName evidence="6">C2H2-type domain-containing protein</fullName>
    </recommendedName>
</protein>